<dbReference type="GO" id="GO:0051301">
    <property type="term" value="P:cell division"/>
    <property type="evidence" value="ECO:0007669"/>
    <property type="project" value="UniProtKB-KW"/>
</dbReference>
<evidence type="ECO:0000256" key="1">
    <source>
        <dbReference type="ARBA" id="ARBA00004123"/>
    </source>
</evidence>
<dbReference type="Proteomes" id="UP000789390">
    <property type="component" value="Unassembled WGS sequence"/>
</dbReference>
<gene>
    <name evidence="18" type="ORF">DGAL_LOCUS9835</name>
</gene>
<dbReference type="InterPro" id="IPR016024">
    <property type="entry name" value="ARM-type_fold"/>
</dbReference>
<feature type="compositionally biased region" description="Acidic residues" evidence="15">
    <location>
        <begin position="1371"/>
        <end position="1387"/>
    </location>
</feature>
<evidence type="ECO:0000256" key="2">
    <source>
        <dbReference type="ARBA" id="ARBA00004286"/>
    </source>
</evidence>
<feature type="compositionally biased region" description="Basic and acidic residues" evidence="15">
    <location>
        <begin position="927"/>
        <end position="938"/>
    </location>
</feature>
<comment type="similarity">
    <text evidence="4 14">Belongs to the CND1 (condensin subunit 1) family.</text>
</comment>
<evidence type="ECO:0000256" key="8">
    <source>
        <dbReference type="ARBA" id="ARBA00022553"/>
    </source>
</evidence>
<dbReference type="InterPro" id="IPR011989">
    <property type="entry name" value="ARM-like"/>
</dbReference>
<feature type="domain" description="Condensin complex subunit 1 N-terminal" evidence="17">
    <location>
        <begin position="74"/>
        <end position="234"/>
    </location>
</feature>
<comment type="caution">
    <text evidence="18">The sequence shown here is derived from an EMBL/GenBank/DDBJ whole genome shotgun (WGS) entry which is preliminary data.</text>
</comment>
<keyword evidence="13 14" id="KW-0131">Cell cycle</keyword>
<evidence type="ECO:0000256" key="7">
    <source>
        <dbReference type="ARBA" id="ARBA00022490"/>
    </source>
</evidence>
<evidence type="ECO:0000256" key="5">
    <source>
        <dbReference type="ARBA" id="ARBA00016064"/>
    </source>
</evidence>
<keyword evidence="9 14" id="KW-0132">Cell division</keyword>
<evidence type="ECO:0000256" key="10">
    <source>
        <dbReference type="ARBA" id="ARBA00022776"/>
    </source>
</evidence>
<dbReference type="Gene3D" id="1.25.10.10">
    <property type="entry name" value="Leucine-rich Repeat Variant"/>
    <property type="match status" value="2"/>
</dbReference>
<reference evidence="18" key="1">
    <citation type="submission" date="2021-11" db="EMBL/GenBank/DDBJ databases">
        <authorList>
            <person name="Schell T."/>
        </authorList>
    </citation>
    <scope>NUCLEOTIDE SEQUENCE</scope>
    <source>
        <strain evidence="18">M5</strain>
    </source>
</reference>
<proteinExistence type="inferred from homology"/>
<dbReference type="GO" id="GO:0000796">
    <property type="term" value="C:condensin complex"/>
    <property type="evidence" value="ECO:0007669"/>
    <property type="project" value="TreeGrafter"/>
</dbReference>
<dbReference type="SUPFAM" id="SSF48371">
    <property type="entry name" value="ARM repeat"/>
    <property type="match status" value="1"/>
</dbReference>
<keyword evidence="8" id="KW-0597">Phosphoprotein</keyword>
<evidence type="ECO:0000256" key="13">
    <source>
        <dbReference type="ARBA" id="ARBA00023306"/>
    </source>
</evidence>
<dbReference type="GO" id="GO:0042393">
    <property type="term" value="F:histone binding"/>
    <property type="evidence" value="ECO:0007669"/>
    <property type="project" value="TreeGrafter"/>
</dbReference>
<feature type="compositionally biased region" description="Basic residues" evidence="15">
    <location>
        <begin position="1304"/>
        <end position="1313"/>
    </location>
</feature>
<dbReference type="InterPro" id="IPR024324">
    <property type="entry name" value="Condensin_cplx_su1_N"/>
</dbReference>
<comment type="subcellular location">
    <subcellularLocation>
        <location evidence="2">Chromosome</location>
    </subcellularLocation>
    <subcellularLocation>
        <location evidence="3">Cytoplasm</location>
    </subcellularLocation>
    <subcellularLocation>
        <location evidence="1">Nucleus</location>
    </subcellularLocation>
</comment>
<organism evidence="18 19">
    <name type="scientific">Daphnia galeata</name>
    <dbReference type="NCBI Taxonomy" id="27404"/>
    <lineage>
        <taxon>Eukaryota</taxon>
        <taxon>Metazoa</taxon>
        <taxon>Ecdysozoa</taxon>
        <taxon>Arthropoda</taxon>
        <taxon>Crustacea</taxon>
        <taxon>Branchiopoda</taxon>
        <taxon>Diplostraca</taxon>
        <taxon>Cladocera</taxon>
        <taxon>Anomopoda</taxon>
        <taxon>Daphniidae</taxon>
        <taxon>Daphnia</taxon>
    </lineage>
</organism>
<evidence type="ECO:0000259" key="17">
    <source>
        <dbReference type="Pfam" id="PF12922"/>
    </source>
</evidence>
<name>A0A8J2RST6_9CRUS</name>
<keyword evidence="6" id="KW-0158">Chromosome</keyword>
<dbReference type="InterPro" id="IPR032682">
    <property type="entry name" value="Cnd1_C"/>
</dbReference>
<feature type="compositionally biased region" description="Acidic residues" evidence="15">
    <location>
        <begin position="1318"/>
        <end position="1330"/>
    </location>
</feature>
<evidence type="ECO:0000256" key="15">
    <source>
        <dbReference type="SAM" id="MobiDB-lite"/>
    </source>
</evidence>
<sequence>MDGLEFIISENKEDLLHSTSSRQYVVEQTYSKHELPGKLRDAYVSFSRQGTVYILTHFDTLFSALIKFDELALSQQNDAWKVISQSITQLVADVNKHLSSEDNNPETCKELVTITKMIVYLLCLFLQNYETRSLVVPGSDGKTGRKKKKQVDDGFDLEAERNFAIVSLDHLIQLPIHKLWSPPVVEQEFVNLVSNACYKILENPYISHVRLKGTVESVFRVIGALVKRYNHGLGFQLKIIQLLQHFEHVVPACVHGLLTMIEMFGCSQMVIELVREIGKVDPHDLARDTSSSRNYAAFLSELAEKLPSAFIPCISLLSVHLEEESSTMRNCTLSIFAEIVIQELSGEDLDERKRELRDQLLEPLLEHLHDVHSFVRSKTLQLWHKLSLKHAIPLNLQHKVLSMTNGRLNDKTPTVRKNAVQLLIVLMQGNPYGERLPLAELGEKKALEEGKLKEMLEASGNQPQKTQIDPSKCGPTKTELWNAMEPEILVAIHEVFDEESMTMSMSELTNDEVTELLNSCNYKRIIRVFIADDNEDQEDPVEILQKIKDIFVGNEDDASEREAIERLVHEAVEQENQQRPQEEESKEIGQQRMLVMYLNDSHAFASSVYAAIPMVCQLLCSKQTSDILEAIDFFVTAFEFHVLDAMQGVRRMLSLIWSSEEDVKKAVVNAYKRLYMNMEATGSKRRALQVVSNLSALISMSTQGELASLDELIAMCVKSGDLPKICIQVMWEKFSMALPDTTEEESRSALMLLTMVAAAQVQVVTSNVNVLVSVGLGERGAKDFRLAHLTCAALLKMAPTKASTDCKEEPLRFPPTHEIFESSKKLLVEGLTRLEDIHYSQFATTAVSLIYSLAEHPDMIMGDALKEMCAIVYKSSRDQSGNSPENAELEVPTTVLTRIFVIAGQVALRQLIHLDVHVYSELRRRARVREEKQEETSKQKRNLLQSASRRRVSTRPQQEQCESGEEDELVGAVADDDEAEYVRKICESEIVTGGHSLLSLLAPLVILVNSNPAKYPDPALRAAASLCLAEFMLVSPHFCSLNLRLLFTVLEKSPEEVIRSNLVIALGDLNFRFPNLIEPWTPNLYSRLRDDSPIVKRTTLNVLSHLILNDMVKVKGQISDIALCVIDRDTRISSMSRMFFSEFARKGNALYNVMPDIISRLCDPEAAVAEEDFRVVLKSIMVLIQKDKQNESLVEKIILRLGASRTERQSRDLMYCLSLLTFNERSLRRILEHWNCISDKIHEEGVVETLNAILSTTKKAFAKQEIRGLIEEIEAKIQETIDADEDEQQVVRKAHASQGAKTPTKNKSKRKQKAKDSLEDEVSMDEDEPEMPGHPAHLENATPHSRTPRKKPSSKQGRSTHKKIVINQSSSEDESSVEEEEDDDESEKEAQPAAKSKKNIESSRSTRRMQSESDQDDFIKPTSRGKANPGKNKVPEKKKSTRTRR</sequence>
<accession>A0A8J2RST6</accession>
<keyword evidence="19" id="KW-1185">Reference proteome</keyword>
<dbReference type="GO" id="GO:0007076">
    <property type="term" value="P:mitotic chromosome condensation"/>
    <property type="evidence" value="ECO:0007669"/>
    <property type="project" value="InterPro"/>
</dbReference>
<feature type="region of interest" description="Disordered" evidence="15">
    <location>
        <begin position="1286"/>
        <end position="1445"/>
    </location>
</feature>
<dbReference type="GO" id="GO:0000779">
    <property type="term" value="C:condensed chromosome, centromeric region"/>
    <property type="evidence" value="ECO:0007669"/>
    <property type="project" value="TreeGrafter"/>
</dbReference>
<dbReference type="GO" id="GO:0005634">
    <property type="term" value="C:nucleus"/>
    <property type="evidence" value="ECO:0007669"/>
    <property type="project" value="UniProtKB-SubCell"/>
</dbReference>
<feature type="domain" description="Condensin complex subunit 1 C-terminal" evidence="16">
    <location>
        <begin position="1057"/>
        <end position="1218"/>
    </location>
</feature>
<dbReference type="PIRSF" id="PIRSF017127">
    <property type="entry name" value="Condensin_D2"/>
    <property type="match status" value="1"/>
</dbReference>
<evidence type="ECO:0000256" key="9">
    <source>
        <dbReference type="ARBA" id="ARBA00022618"/>
    </source>
</evidence>
<evidence type="ECO:0000256" key="12">
    <source>
        <dbReference type="ARBA" id="ARBA00023242"/>
    </source>
</evidence>
<dbReference type="EMBL" id="CAKKLH010000224">
    <property type="protein sequence ID" value="CAH0106678.1"/>
    <property type="molecule type" value="Genomic_DNA"/>
</dbReference>
<feature type="region of interest" description="Disordered" evidence="15">
    <location>
        <begin position="927"/>
        <end position="968"/>
    </location>
</feature>
<feature type="compositionally biased region" description="Basic residues" evidence="15">
    <location>
        <begin position="1346"/>
        <end position="1364"/>
    </location>
</feature>
<dbReference type="Pfam" id="PF12717">
    <property type="entry name" value="Cnd1"/>
    <property type="match status" value="1"/>
</dbReference>
<protein>
    <recommendedName>
        <fullName evidence="5 14">Condensin complex subunit 1</fullName>
    </recommendedName>
</protein>
<dbReference type="InterPro" id="IPR026971">
    <property type="entry name" value="CND1/NCAPD3"/>
</dbReference>
<dbReference type="InterPro" id="IPR007673">
    <property type="entry name" value="Condensin_cplx_su1"/>
</dbReference>
<keyword evidence="7" id="KW-0963">Cytoplasm</keyword>
<comment type="function">
    <text evidence="14">Regulatory subunit of the condensin complex, a complex required for conversion of interphase chromatin into mitotic-like condense chromosomes. The condensin complex probably introduces positive supercoils into relaxed DNA in the presence of type I topoisomerases and converts nicked DNA into positive knotted forms in the presence of type II topoisomerases.</text>
</comment>
<dbReference type="PANTHER" id="PTHR14222">
    <property type="entry name" value="CONDENSIN"/>
    <property type="match status" value="1"/>
</dbReference>
<evidence type="ECO:0000259" key="16">
    <source>
        <dbReference type="Pfam" id="PF12717"/>
    </source>
</evidence>
<dbReference type="OrthoDB" id="436262at2759"/>
<evidence type="ECO:0000256" key="11">
    <source>
        <dbReference type="ARBA" id="ARBA00023067"/>
    </source>
</evidence>
<dbReference type="GO" id="GO:0005737">
    <property type="term" value="C:cytoplasm"/>
    <property type="evidence" value="ECO:0007669"/>
    <property type="project" value="UniProtKB-SubCell"/>
</dbReference>
<dbReference type="GO" id="GO:0010032">
    <property type="term" value="P:meiotic chromosome condensation"/>
    <property type="evidence" value="ECO:0007669"/>
    <property type="project" value="TreeGrafter"/>
</dbReference>
<evidence type="ECO:0000256" key="6">
    <source>
        <dbReference type="ARBA" id="ARBA00022454"/>
    </source>
</evidence>
<dbReference type="FunFam" id="1.25.10.10:FF:000695">
    <property type="entry name" value="Condensin complex subunit 1"/>
    <property type="match status" value="1"/>
</dbReference>
<evidence type="ECO:0000256" key="3">
    <source>
        <dbReference type="ARBA" id="ARBA00004496"/>
    </source>
</evidence>
<evidence type="ECO:0000313" key="19">
    <source>
        <dbReference type="Proteomes" id="UP000789390"/>
    </source>
</evidence>
<keyword evidence="12" id="KW-0539">Nucleus</keyword>
<evidence type="ECO:0000256" key="4">
    <source>
        <dbReference type="ARBA" id="ARBA00009606"/>
    </source>
</evidence>
<dbReference type="PANTHER" id="PTHR14222:SF2">
    <property type="entry name" value="CONDENSIN COMPLEX SUBUNIT 1"/>
    <property type="match status" value="1"/>
</dbReference>
<evidence type="ECO:0000256" key="14">
    <source>
        <dbReference type="PIRNR" id="PIRNR017127"/>
    </source>
</evidence>
<dbReference type="Pfam" id="PF12922">
    <property type="entry name" value="Cnd1_N"/>
    <property type="match status" value="1"/>
</dbReference>
<keyword evidence="10 14" id="KW-0498">Mitosis</keyword>
<keyword evidence="11 14" id="KW-0226">DNA condensation</keyword>
<evidence type="ECO:0000313" key="18">
    <source>
        <dbReference type="EMBL" id="CAH0106678.1"/>
    </source>
</evidence>